<dbReference type="InterPro" id="IPR000352">
    <property type="entry name" value="Pep_chain_release_fac_I"/>
</dbReference>
<feature type="domain" description="Prokaryotic-type class I peptide chain release factors" evidence="2">
    <location>
        <begin position="23"/>
        <end position="39"/>
    </location>
</feature>
<dbReference type="PROSITE" id="PS00745">
    <property type="entry name" value="RF_PROK_I"/>
    <property type="match status" value="1"/>
</dbReference>
<evidence type="ECO:0000259" key="2">
    <source>
        <dbReference type="PROSITE" id="PS00745"/>
    </source>
</evidence>
<dbReference type="RefSeq" id="WP_184113633.1">
    <property type="nucleotide sequence ID" value="NZ_JACHNY010000003.1"/>
</dbReference>
<dbReference type="GO" id="GO:0072344">
    <property type="term" value="P:rescue of stalled ribosome"/>
    <property type="evidence" value="ECO:0007669"/>
    <property type="project" value="TreeGrafter"/>
</dbReference>
<dbReference type="GO" id="GO:0043022">
    <property type="term" value="F:ribosome binding"/>
    <property type="evidence" value="ECO:0007669"/>
    <property type="project" value="TreeGrafter"/>
</dbReference>
<proteinExistence type="predicted"/>
<evidence type="ECO:0000313" key="3">
    <source>
        <dbReference type="EMBL" id="MBB4617618.1"/>
    </source>
</evidence>
<evidence type="ECO:0000313" key="4">
    <source>
        <dbReference type="Proteomes" id="UP000574769"/>
    </source>
</evidence>
<dbReference type="NCBIfam" id="NF006718">
    <property type="entry name" value="PRK09256.1"/>
    <property type="match status" value="1"/>
</dbReference>
<comment type="caution">
    <text evidence="3">The sequence shown here is derived from an EMBL/GenBank/DDBJ whole genome shotgun (WGS) entry which is preliminary data.</text>
</comment>
<dbReference type="SUPFAM" id="SSF110916">
    <property type="entry name" value="Peptidyl-tRNA hydrolase domain-like"/>
    <property type="match status" value="1"/>
</dbReference>
<organism evidence="3 4">
    <name type="scientific">Sphingomonas abaci</name>
    <dbReference type="NCBI Taxonomy" id="237611"/>
    <lineage>
        <taxon>Bacteria</taxon>
        <taxon>Pseudomonadati</taxon>
        <taxon>Pseudomonadota</taxon>
        <taxon>Alphaproteobacteria</taxon>
        <taxon>Sphingomonadales</taxon>
        <taxon>Sphingomonadaceae</taxon>
        <taxon>Sphingomonas</taxon>
    </lineage>
</organism>
<dbReference type="Gene3D" id="3.30.160.20">
    <property type="match status" value="1"/>
</dbReference>
<accession>A0A7W7AIF1</accession>
<dbReference type="GO" id="GO:0004045">
    <property type="term" value="F:peptidyl-tRNA hydrolase activity"/>
    <property type="evidence" value="ECO:0007669"/>
    <property type="project" value="TreeGrafter"/>
</dbReference>
<dbReference type="AlphaFoldDB" id="A0A7W7AIF1"/>
<dbReference type="PANTHER" id="PTHR47814">
    <property type="entry name" value="PEPTIDYL-TRNA HYDROLASE ARFB"/>
    <property type="match status" value="1"/>
</dbReference>
<gene>
    <name evidence="3" type="ORF">GGQ96_001746</name>
</gene>
<dbReference type="Proteomes" id="UP000574769">
    <property type="component" value="Unassembled WGS sequence"/>
</dbReference>
<keyword evidence="4" id="KW-1185">Reference proteome</keyword>
<name>A0A7W7AIF1_9SPHN</name>
<dbReference type="PANTHER" id="PTHR47814:SF1">
    <property type="entry name" value="PEPTIDYL-TRNA HYDROLASE ARFB"/>
    <property type="match status" value="1"/>
</dbReference>
<sequence length="140" mass="15470">MVAIPVTRAIWIDSEELHESYTRASGPGGQHVNTTDSAVLLRFDVANSPSLPDAVKARLAVLAGSRLTREGVLVLRSEGARSQLLNRQEVRERLVELIREATIVPKKRRPTKPTRASQTRRVEGKARRSAVKAGRGKVRD</sequence>
<dbReference type="Pfam" id="PF00472">
    <property type="entry name" value="RF-1"/>
    <property type="match status" value="1"/>
</dbReference>
<reference evidence="3 4" key="1">
    <citation type="submission" date="2020-08" db="EMBL/GenBank/DDBJ databases">
        <title>Genomic Encyclopedia of Type Strains, Phase IV (KMG-IV): sequencing the most valuable type-strain genomes for metagenomic binning, comparative biology and taxonomic classification.</title>
        <authorList>
            <person name="Goeker M."/>
        </authorList>
    </citation>
    <scope>NUCLEOTIDE SEQUENCE [LARGE SCALE GENOMIC DNA]</scope>
    <source>
        <strain evidence="3 4">DSM 15867</strain>
    </source>
</reference>
<dbReference type="EMBL" id="JACHNY010000003">
    <property type="protein sequence ID" value="MBB4617618.1"/>
    <property type="molecule type" value="Genomic_DNA"/>
</dbReference>
<evidence type="ECO:0000256" key="1">
    <source>
        <dbReference type="SAM" id="MobiDB-lite"/>
    </source>
</evidence>
<dbReference type="GO" id="GO:0003747">
    <property type="term" value="F:translation release factor activity"/>
    <property type="evidence" value="ECO:0007669"/>
    <property type="project" value="InterPro"/>
</dbReference>
<protein>
    <submittedName>
        <fullName evidence="3">Ribosome-associated protein</fullName>
    </submittedName>
</protein>
<feature type="compositionally biased region" description="Basic residues" evidence="1">
    <location>
        <begin position="127"/>
        <end position="140"/>
    </location>
</feature>
<feature type="region of interest" description="Disordered" evidence="1">
    <location>
        <begin position="105"/>
        <end position="140"/>
    </location>
</feature>